<name>A0ABX5SY34_9MICO</name>
<evidence type="ECO:0000313" key="2">
    <source>
        <dbReference type="EMBL" id="QBR90052.1"/>
    </source>
</evidence>
<dbReference type="RefSeq" id="WP_135069253.1">
    <property type="nucleotide sequence ID" value="NZ_CP038266.1"/>
</dbReference>
<dbReference type="Proteomes" id="UP000295748">
    <property type="component" value="Chromosome"/>
</dbReference>
<evidence type="ECO:0000313" key="3">
    <source>
        <dbReference type="Proteomes" id="UP000295748"/>
    </source>
</evidence>
<gene>
    <name evidence="2" type="ORF">E4K62_15990</name>
</gene>
<reference evidence="2 3" key="1">
    <citation type="submission" date="2019-03" db="EMBL/GenBank/DDBJ databases">
        <authorList>
            <person name="Dong K."/>
        </authorList>
    </citation>
    <scope>NUCLEOTIDE SEQUENCE [LARGE SCALE GENOMIC DNA]</scope>
    <source>
        <strain evidence="3">dk512</strain>
    </source>
</reference>
<protein>
    <recommendedName>
        <fullName evidence="4">DUF222 domain-containing protein</fullName>
    </recommendedName>
</protein>
<evidence type="ECO:0000256" key="1">
    <source>
        <dbReference type="SAM" id="MobiDB-lite"/>
    </source>
</evidence>
<organism evidence="2 3">
    <name type="scientific">Microbacterium wangchenii</name>
    <dbReference type="NCBI Taxonomy" id="2541726"/>
    <lineage>
        <taxon>Bacteria</taxon>
        <taxon>Bacillati</taxon>
        <taxon>Actinomycetota</taxon>
        <taxon>Actinomycetes</taxon>
        <taxon>Micrococcales</taxon>
        <taxon>Microbacteriaceae</taxon>
        <taxon>Microbacterium</taxon>
    </lineage>
</organism>
<proteinExistence type="predicted"/>
<feature type="region of interest" description="Disordered" evidence="1">
    <location>
        <begin position="1"/>
        <end position="29"/>
    </location>
</feature>
<dbReference type="EMBL" id="CP038266">
    <property type="protein sequence ID" value="QBR90052.1"/>
    <property type="molecule type" value="Genomic_DNA"/>
</dbReference>
<keyword evidence="3" id="KW-1185">Reference proteome</keyword>
<accession>A0ABX5SY34</accession>
<sequence length="145" mass="15867">MRGSLAKNRSVAATESGPGARPTTARAIGEAGRRLTPTDVVGRDALAFRALLEGLQLLEERHMPAGGSLNSGVEALEWRLYRRSDELGAAATRRRDSLLGVLDLQRDPQRSLGVRCALDVVDVRCVRRRGQLDRRDAGVQDRHSD</sequence>
<evidence type="ECO:0008006" key="4">
    <source>
        <dbReference type="Google" id="ProtNLM"/>
    </source>
</evidence>